<comment type="caution">
    <text evidence="2">The sequence shown here is derived from an EMBL/GenBank/DDBJ whole genome shotgun (WGS) entry which is preliminary data.</text>
</comment>
<evidence type="ECO:0000313" key="3">
    <source>
        <dbReference type="Proteomes" id="UP001208131"/>
    </source>
</evidence>
<feature type="signal peptide" evidence="1">
    <location>
        <begin position="1"/>
        <end position="29"/>
    </location>
</feature>
<sequence length="339" mass="36159">MKTNEKKNTSAKKKLIPAVAMLTTSAVMLSTATYAWFTMSREVEVTGIKLTATTPQTIEVSLGKATAGATITSKTEATAPTNDDADTKLWSNKAATSSVYATFGKLIPASTIDGKDLYYTTKATENGKAVDISGENAFIKATNTNNAGWTFQNVGASSATEKDLTANTDGEGYYLDIPVWFRTTSIDDVKLGVDVTVTDPNADDDNTKGDLYKATRVAILNEDRSAANGGVFLGAETDVDTGYYKKKAVRANTGTSENDYYGTVTVAKEVTANTAGQVTNSDSTEVANVTGVGTGKTGYSTPAKYYIRVWLEGEDVNCWNANAGQSFTVDLKFYDLSNK</sequence>
<gene>
    <name evidence="2" type="ORF">OCV57_10730</name>
</gene>
<dbReference type="EMBL" id="JAOQJZ010000011">
    <property type="protein sequence ID" value="MCU6706392.1"/>
    <property type="molecule type" value="Genomic_DNA"/>
</dbReference>
<keyword evidence="1" id="KW-0732">Signal</keyword>
<dbReference type="AlphaFoldDB" id="A0AAE3LL24"/>
<evidence type="ECO:0008006" key="4">
    <source>
        <dbReference type="Google" id="ProtNLM"/>
    </source>
</evidence>
<reference evidence="2 3" key="1">
    <citation type="journal article" date="2021" name="ISME Commun">
        <title>Automated analysis of genomic sequences facilitates high-throughput and comprehensive description of bacteria.</title>
        <authorList>
            <person name="Hitch T.C.A."/>
        </authorList>
    </citation>
    <scope>NUCLEOTIDE SEQUENCE [LARGE SCALE GENOMIC DNA]</scope>
    <source>
        <strain evidence="2 3">Sanger_31</strain>
    </source>
</reference>
<organism evidence="2 3">
    <name type="scientific">Hominimerdicola aceti</name>
    <dbReference type="NCBI Taxonomy" id="2981726"/>
    <lineage>
        <taxon>Bacteria</taxon>
        <taxon>Bacillati</taxon>
        <taxon>Bacillota</taxon>
        <taxon>Clostridia</taxon>
        <taxon>Eubacteriales</taxon>
        <taxon>Oscillospiraceae</taxon>
        <taxon>Hominimerdicola</taxon>
    </lineage>
</organism>
<dbReference type="Proteomes" id="UP001208131">
    <property type="component" value="Unassembled WGS sequence"/>
</dbReference>
<proteinExistence type="predicted"/>
<protein>
    <recommendedName>
        <fullName evidence="4">SipW-cognate class signal peptide</fullName>
    </recommendedName>
</protein>
<dbReference type="RefSeq" id="WP_267301534.1">
    <property type="nucleotide sequence ID" value="NZ_JAOQJZ010000011.1"/>
</dbReference>
<accession>A0AAE3LL24</accession>
<evidence type="ECO:0000313" key="2">
    <source>
        <dbReference type="EMBL" id="MCU6706392.1"/>
    </source>
</evidence>
<name>A0AAE3LL24_9FIRM</name>
<evidence type="ECO:0000256" key="1">
    <source>
        <dbReference type="SAM" id="SignalP"/>
    </source>
</evidence>
<feature type="chain" id="PRO_5042248226" description="SipW-cognate class signal peptide" evidence="1">
    <location>
        <begin position="30"/>
        <end position="339"/>
    </location>
</feature>
<keyword evidence="3" id="KW-1185">Reference proteome</keyword>